<dbReference type="Proteomes" id="UP001154282">
    <property type="component" value="Unassembled WGS sequence"/>
</dbReference>
<evidence type="ECO:0000313" key="1">
    <source>
        <dbReference type="EMBL" id="CAI0423082.1"/>
    </source>
</evidence>
<keyword evidence="2" id="KW-1185">Reference proteome</keyword>
<comment type="caution">
    <text evidence="1">The sequence shown here is derived from an EMBL/GenBank/DDBJ whole genome shotgun (WGS) entry which is preliminary data.</text>
</comment>
<sequence length="37" mass="4251">MPKRTAIEEARDLNTLSVERLIGSLLSHEEVVNQMNR</sequence>
<evidence type="ECO:0000313" key="2">
    <source>
        <dbReference type="Proteomes" id="UP001154282"/>
    </source>
</evidence>
<protein>
    <submittedName>
        <fullName evidence="1">Uncharacterized protein</fullName>
    </submittedName>
</protein>
<gene>
    <name evidence="1" type="ORF">LITE_LOCUS19382</name>
</gene>
<name>A0AAV0KLS6_9ROSI</name>
<organism evidence="1 2">
    <name type="scientific">Linum tenue</name>
    <dbReference type="NCBI Taxonomy" id="586396"/>
    <lineage>
        <taxon>Eukaryota</taxon>
        <taxon>Viridiplantae</taxon>
        <taxon>Streptophyta</taxon>
        <taxon>Embryophyta</taxon>
        <taxon>Tracheophyta</taxon>
        <taxon>Spermatophyta</taxon>
        <taxon>Magnoliopsida</taxon>
        <taxon>eudicotyledons</taxon>
        <taxon>Gunneridae</taxon>
        <taxon>Pentapetalae</taxon>
        <taxon>rosids</taxon>
        <taxon>fabids</taxon>
        <taxon>Malpighiales</taxon>
        <taxon>Linaceae</taxon>
        <taxon>Linum</taxon>
    </lineage>
</organism>
<dbReference type="EMBL" id="CAMGYJ010000005">
    <property type="protein sequence ID" value="CAI0423082.1"/>
    <property type="molecule type" value="Genomic_DNA"/>
</dbReference>
<proteinExistence type="predicted"/>
<reference evidence="1" key="1">
    <citation type="submission" date="2022-08" db="EMBL/GenBank/DDBJ databases">
        <authorList>
            <person name="Gutierrez-Valencia J."/>
        </authorList>
    </citation>
    <scope>NUCLEOTIDE SEQUENCE</scope>
</reference>
<accession>A0AAV0KLS6</accession>
<dbReference type="AlphaFoldDB" id="A0AAV0KLS6"/>